<dbReference type="RefSeq" id="WP_114958090.1">
    <property type="nucleotide sequence ID" value="NZ_JBHSJF010000006.1"/>
</dbReference>
<evidence type="ECO:0000256" key="4">
    <source>
        <dbReference type="ARBA" id="ARBA00010662"/>
    </source>
</evidence>
<dbReference type="EMBL" id="JBHSJF010000006">
    <property type="protein sequence ID" value="MFC5069312.1"/>
    <property type="molecule type" value="Genomic_DNA"/>
</dbReference>
<dbReference type="EC" id="3.1.1.31" evidence="5 7"/>
<dbReference type="Gene3D" id="3.40.50.1360">
    <property type="match status" value="1"/>
</dbReference>
<feature type="domain" description="Glucosamine/galactosamine-6-phosphate isomerase" evidence="8">
    <location>
        <begin position="10"/>
        <end position="226"/>
    </location>
</feature>
<reference evidence="10" key="1">
    <citation type="journal article" date="2019" name="Int. J. Syst. Evol. Microbiol.">
        <title>The Global Catalogue of Microorganisms (GCM) 10K type strain sequencing project: providing services to taxonomists for standard genome sequencing and annotation.</title>
        <authorList>
            <consortium name="The Broad Institute Genomics Platform"/>
            <consortium name="The Broad Institute Genome Sequencing Center for Infectious Disease"/>
            <person name="Wu L."/>
            <person name="Ma J."/>
        </authorList>
    </citation>
    <scope>NUCLEOTIDE SEQUENCE [LARGE SCALE GENOMIC DNA]</scope>
    <source>
        <strain evidence="10">CGMCC 1.16444</strain>
    </source>
</reference>
<accession>A0ABV9Z6I4</accession>
<comment type="pathway">
    <text evidence="3 7">Carbohydrate degradation; pentose phosphate pathway; D-ribulose 5-phosphate from D-glucose 6-phosphate (oxidative stage): step 2/3.</text>
</comment>
<evidence type="ECO:0000313" key="9">
    <source>
        <dbReference type="EMBL" id="MFC5069312.1"/>
    </source>
</evidence>
<dbReference type="PANTHER" id="PTHR11054">
    <property type="entry name" value="6-PHOSPHOGLUCONOLACTONASE"/>
    <property type="match status" value="1"/>
</dbReference>
<comment type="function">
    <text evidence="2 7">Hydrolysis of 6-phosphogluconolactone to 6-phosphogluconate.</text>
</comment>
<dbReference type="Proteomes" id="UP001595796">
    <property type="component" value="Unassembled WGS sequence"/>
</dbReference>
<evidence type="ECO:0000256" key="3">
    <source>
        <dbReference type="ARBA" id="ARBA00004961"/>
    </source>
</evidence>
<dbReference type="SUPFAM" id="SSF100950">
    <property type="entry name" value="NagB/RpiA/CoA transferase-like"/>
    <property type="match status" value="1"/>
</dbReference>
<dbReference type="InterPro" id="IPR006148">
    <property type="entry name" value="Glc/Gal-6P_isomerase"/>
</dbReference>
<dbReference type="InterPro" id="IPR039104">
    <property type="entry name" value="6PGL"/>
</dbReference>
<dbReference type="InterPro" id="IPR037171">
    <property type="entry name" value="NagB/RpiA_transferase-like"/>
</dbReference>
<evidence type="ECO:0000256" key="1">
    <source>
        <dbReference type="ARBA" id="ARBA00000832"/>
    </source>
</evidence>
<keyword evidence="10" id="KW-1185">Reference proteome</keyword>
<dbReference type="Pfam" id="PF01182">
    <property type="entry name" value="Glucosamine_iso"/>
    <property type="match status" value="1"/>
</dbReference>
<dbReference type="CDD" id="cd01400">
    <property type="entry name" value="6PGL"/>
    <property type="match status" value="1"/>
</dbReference>
<comment type="caution">
    <text evidence="9">The sequence shown here is derived from an EMBL/GenBank/DDBJ whole genome shotgun (WGS) entry which is preliminary data.</text>
</comment>
<dbReference type="InterPro" id="IPR005900">
    <property type="entry name" value="6-phosphogluconolactonase_DevB"/>
</dbReference>
<dbReference type="GO" id="GO:0017057">
    <property type="term" value="F:6-phosphogluconolactonase activity"/>
    <property type="evidence" value="ECO:0007669"/>
    <property type="project" value="UniProtKB-EC"/>
</dbReference>
<gene>
    <name evidence="7 9" type="primary">pgl</name>
    <name evidence="9" type="ORF">ACFPFW_14945</name>
</gene>
<sequence>MTLNVEILQDPDDLAERARQWFLSAIDHNPGRVAVCLTGGSTPERLYRLLAGENLPWERIHVFFSDERFVPPGDELSNAGMARRVLLDHVPMPAENVHAIPTETASPEESARLYEAELKAFYGADKLDASRPLFDLVLNGMGDDGHTASLFAGMSTLNESEKWVVASEPGMKPFVPRVTLTFPALESCRFSAFLVAGATKAATLARVRAGEDLPSARLKPHGDLVWLIDRAASTG</sequence>
<name>A0ABV9Z6I4_9HYPH</name>
<evidence type="ECO:0000256" key="6">
    <source>
        <dbReference type="ARBA" id="ARBA00020337"/>
    </source>
</evidence>
<evidence type="ECO:0000256" key="7">
    <source>
        <dbReference type="RuleBase" id="RU365095"/>
    </source>
</evidence>
<comment type="catalytic activity">
    <reaction evidence="1 7">
        <text>6-phospho-D-glucono-1,5-lactone + H2O = 6-phospho-D-gluconate + H(+)</text>
        <dbReference type="Rhea" id="RHEA:12556"/>
        <dbReference type="ChEBI" id="CHEBI:15377"/>
        <dbReference type="ChEBI" id="CHEBI:15378"/>
        <dbReference type="ChEBI" id="CHEBI:57955"/>
        <dbReference type="ChEBI" id="CHEBI:58759"/>
        <dbReference type="EC" id="3.1.1.31"/>
    </reaction>
</comment>
<proteinExistence type="inferred from homology"/>
<evidence type="ECO:0000313" key="10">
    <source>
        <dbReference type="Proteomes" id="UP001595796"/>
    </source>
</evidence>
<evidence type="ECO:0000256" key="2">
    <source>
        <dbReference type="ARBA" id="ARBA00002681"/>
    </source>
</evidence>
<dbReference type="PANTHER" id="PTHR11054:SF0">
    <property type="entry name" value="6-PHOSPHOGLUCONOLACTONASE"/>
    <property type="match status" value="1"/>
</dbReference>
<evidence type="ECO:0000256" key="5">
    <source>
        <dbReference type="ARBA" id="ARBA00013198"/>
    </source>
</evidence>
<protein>
    <recommendedName>
        <fullName evidence="6 7">6-phosphogluconolactonase</fullName>
        <shortName evidence="7">6PGL</shortName>
        <ecNumber evidence="5 7">3.1.1.31</ecNumber>
    </recommendedName>
</protein>
<evidence type="ECO:0000259" key="8">
    <source>
        <dbReference type="Pfam" id="PF01182"/>
    </source>
</evidence>
<organism evidence="9 10">
    <name type="scientific">Flaviflagellibacter deserti</name>
    <dbReference type="NCBI Taxonomy" id="2267266"/>
    <lineage>
        <taxon>Bacteria</taxon>
        <taxon>Pseudomonadati</taxon>
        <taxon>Pseudomonadota</taxon>
        <taxon>Alphaproteobacteria</taxon>
        <taxon>Hyphomicrobiales</taxon>
        <taxon>Flaviflagellibacter</taxon>
    </lineage>
</organism>
<keyword evidence="7 9" id="KW-0378">Hydrolase</keyword>
<comment type="similarity">
    <text evidence="4 7">Belongs to the glucosamine/galactosamine-6-phosphate isomerase family. 6-phosphogluconolactonase subfamily.</text>
</comment>
<dbReference type="NCBIfam" id="TIGR01198">
    <property type="entry name" value="pgl"/>
    <property type="match status" value="1"/>
</dbReference>